<dbReference type="Proteomes" id="UP001140234">
    <property type="component" value="Unassembled WGS sequence"/>
</dbReference>
<protein>
    <submittedName>
        <fullName evidence="1">Uncharacterized protein</fullName>
    </submittedName>
</protein>
<sequence length="413" mass="43691">MADRARDISVIVVGGSYAGAAAAKRLAALSQQGFTGLKVTLVDRSTHYFHAVGFPKALVDDKYAEKSFLPLAGFFAGSSKHEYINQGLAAVVDAHHVELDDGRRLYYDYLVLATGGKAPGPINVAGRTKEAGLAEIRALRQGLEGAESVLVIGGGPVGVEVAGFVAATYPAKRVTLVHSHGQLLPKQFRIGVSNGAVEKLTALGVRVVLNDRVEIPDDFEYAAHIGHRVLRGTRAGQEYASDVQIPAVGFQVHSEYLAPLEAAVGRGALRTAGSGAIRVRPTLQLDADALPHIFVPGDANSLPGSTKFGFKAEMQGNTAAANIRRLIESGFDVANKTGADAAAASAPAVGAWTDYVDLIMLPVGPNRGVAQICKIALGSSAVADFLVRQIKTRDFMLGLRKGYYPRPEKRKTD</sequence>
<keyword evidence="2" id="KW-1185">Reference proteome</keyword>
<name>A0ACC1K5Y8_9FUNG</name>
<dbReference type="EMBL" id="JANBUJ010000132">
    <property type="protein sequence ID" value="KAJ2774131.1"/>
    <property type="molecule type" value="Genomic_DNA"/>
</dbReference>
<accession>A0ACC1K5Y8</accession>
<comment type="caution">
    <text evidence="1">The sequence shown here is derived from an EMBL/GenBank/DDBJ whole genome shotgun (WGS) entry which is preliminary data.</text>
</comment>
<evidence type="ECO:0000313" key="1">
    <source>
        <dbReference type="EMBL" id="KAJ2774131.1"/>
    </source>
</evidence>
<organism evidence="1 2">
    <name type="scientific">Coemansia nantahalensis</name>
    <dbReference type="NCBI Taxonomy" id="2789366"/>
    <lineage>
        <taxon>Eukaryota</taxon>
        <taxon>Fungi</taxon>
        <taxon>Fungi incertae sedis</taxon>
        <taxon>Zoopagomycota</taxon>
        <taxon>Kickxellomycotina</taxon>
        <taxon>Kickxellomycetes</taxon>
        <taxon>Kickxellales</taxon>
        <taxon>Kickxellaceae</taxon>
        <taxon>Coemansia</taxon>
    </lineage>
</organism>
<reference evidence="1" key="1">
    <citation type="submission" date="2022-07" db="EMBL/GenBank/DDBJ databases">
        <title>Phylogenomic reconstructions and comparative analyses of Kickxellomycotina fungi.</title>
        <authorList>
            <person name="Reynolds N.K."/>
            <person name="Stajich J.E."/>
            <person name="Barry K."/>
            <person name="Grigoriev I.V."/>
            <person name="Crous P."/>
            <person name="Smith M.E."/>
        </authorList>
    </citation>
    <scope>NUCLEOTIDE SEQUENCE</scope>
    <source>
        <strain evidence="1">CBS 109366</strain>
    </source>
</reference>
<gene>
    <name evidence="1" type="ORF">IWQ57_000970</name>
</gene>
<evidence type="ECO:0000313" key="2">
    <source>
        <dbReference type="Proteomes" id="UP001140234"/>
    </source>
</evidence>
<proteinExistence type="predicted"/>